<dbReference type="Pfam" id="PF03853">
    <property type="entry name" value="YjeF_N"/>
    <property type="match status" value="1"/>
</dbReference>
<comment type="caution">
    <text evidence="1">Lacks conserved residue(s) required for the propagation of feature annotation.</text>
</comment>
<sequence>MKGYSAQQVRDAEAPLRARGIPLMQMAATALAGELRRPGIQRVLLLVGTGDNGGDALYAGAQLAESGLDVSIIASGETMHHDALGAALEMGAVVEPASRAAELVDASDVVVDGLVGIGASGPLRGGALDLVIAAAGTLTPVVAVDIPSGIDPDSGALPGPVLPARLTVTFGAYKAGLLLEPARRVAGKVKLVDLGLDFTGVTPLVELPDPV</sequence>
<feature type="binding site" evidence="1">
    <location>
        <begin position="51"/>
        <end position="55"/>
    </location>
    <ligand>
        <name>(6S)-NADPHX</name>
        <dbReference type="ChEBI" id="CHEBI:64076"/>
    </ligand>
</feature>
<comment type="caution">
    <text evidence="3">The sequence shown here is derived from an EMBL/GenBank/DDBJ whole genome shotgun (WGS) entry which is preliminary data.</text>
</comment>
<evidence type="ECO:0000313" key="4">
    <source>
        <dbReference type="Proteomes" id="UP001241072"/>
    </source>
</evidence>
<evidence type="ECO:0000259" key="2">
    <source>
        <dbReference type="PROSITE" id="PS51385"/>
    </source>
</evidence>
<comment type="catalytic activity">
    <reaction evidence="1">
        <text>(6R)-NADHX = (6S)-NADHX</text>
        <dbReference type="Rhea" id="RHEA:32215"/>
        <dbReference type="ChEBI" id="CHEBI:64074"/>
        <dbReference type="ChEBI" id="CHEBI:64075"/>
        <dbReference type="EC" id="5.1.99.6"/>
    </reaction>
</comment>
<dbReference type="RefSeq" id="WP_305001159.1">
    <property type="nucleotide sequence ID" value="NZ_JAUQUB010000001.1"/>
</dbReference>
<feature type="binding site" evidence="1">
    <location>
        <begin position="116"/>
        <end position="122"/>
    </location>
    <ligand>
        <name>(6S)-NADPHX</name>
        <dbReference type="ChEBI" id="CHEBI:64076"/>
    </ligand>
</feature>
<feature type="binding site" evidence="1">
    <location>
        <position position="112"/>
    </location>
    <ligand>
        <name>K(+)</name>
        <dbReference type="ChEBI" id="CHEBI:29103"/>
    </ligand>
</feature>
<keyword evidence="4" id="KW-1185">Reference proteome</keyword>
<keyword evidence="1" id="KW-0520">NAD</keyword>
<name>A0ABT9BI73_9MICO</name>
<dbReference type="NCBIfam" id="TIGR00197">
    <property type="entry name" value="yjeF_nterm"/>
    <property type="match status" value="1"/>
</dbReference>
<dbReference type="SUPFAM" id="SSF64153">
    <property type="entry name" value="YjeF N-terminal domain-like"/>
    <property type="match status" value="1"/>
</dbReference>
<accession>A0ABT9BI73</accession>
<keyword evidence="1" id="KW-0630">Potassium</keyword>
<dbReference type="InterPro" id="IPR036652">
    <property type="entry name" value="YjeF_N_dom_sf"/>
</dbReference>
<organism evidence="3 4">
    <name type="scientific">Antiquaquibacter soli</name>
    <dbReference type="NCBI Taxonomy" id="3064523"/>
    <lineage>
        <taxon>Bacteria</taxon>
        <taxon>Bacillati</taxon>
        <taxon>Actinomycetota</taxon>
        <taxon>Actinomycetes</taxon>
        <taxon>Micrococcales</taxon>
        <taxon>Microbacteriaceae</taxon>
        <taxon>Antiquaquibacter</taxon>
    </lineage>
</organism>
<reference evidence="3 4" key="1">
    <citation type="submission" date="2023-07" db="EMBL/GenBank/DDBJ databases">
        <title>Protaetiibacter sp. nov WY-16 isolated from soil.</title>
        <authorList>
            <person name="Liu B."/>
            <person name="Wan Y."/>
        </authorList>
    </citation>
    <scope>NUCLEOTIDE SEQUENCE [LARGE SCALE GENOMIC DNA]</scope>
    <source>
        <strain evidence="3 4">WY-16</strain>
    </source>
</reference>
<dbReference type="Proteomes" id="UP001241072">
    <property type="component" value="Unassembled WGS sequence"/>
</dbReference>
<comment type="similarity">
    <text evidence="1">Belongs to the NnrE/AIBP family.</text>
</comment>
<feature type="domain" description="YjeF N-terminal" evidence="2">
    <location>
        <begin position="5"/>
        <end position="202"/>
    </location>
</feature>
<comment type="function">
    <text evidence="1">Catalyzes the epimerization of the S- and R-forms of NAD(P)HX, a damaged form of NAD(P)H that is a result of enzymatic or heat-dependent hydration. This is a prerequisite for the S-specific NAD(P)H-hydrate dehydratase to allow the repair of both epimers of NAD(P)HX.</text>
</comment>
<feature type="binding site" evidence="1">
    <location>
        <position position="145"/>
    </location>
    <ligand>
        <name>(6S)-NADPHX</name>
        <dbReference type="ChEBI" id="CHEBI:64076"/>
    </ligand>
</feature>
<protein>
    <recommendedName>
        <fullName evidence="1">NAD(P)H-hydrate epimerase</fullName>
        <ecNumber evidence="1">5.1.99.6</ecNumber>
    </recommendedName>
    <alternativeName>
        <fullName evidence="1">NAD(P)HX epimerase</fullName>
    </alternativeName>
</protein>
<gene>
    <name evidence="1" type="primary">nnrE</name>
    <name evidence="3" type="ORF">Q5716_00640</name>
</gene>
<dbReference type="EC" id="5.1.99.6" evidence="1"/>
<dbReference type="EMBL" id="JAUQUB010000001">
    <property type="protein sequence ID" value="MDO7880728.1"/>
    <property type="molecule type" value="Genomic_DNA"/>
</dbReference>
<comment type="catalytic activity">
    <reaction evidence="1">
        <text>(6R)-NADPHX = (6S)-NADPHX</text>
        <dbReference type="Rhea" id="RHEA:32227"/>
        <dbReference type="ChEBI" id="CHEBI:64076"/>
        <dbReference type="ChEBI" id="CHEBI:64077"/>
        <dbReference type="EC" id="5.1.99.6"/>
    </reaction>
</comment>
<keyword evidence="1 3" id="KW-0413">Isomerase</keyword>
<dbReference type="PROSITE" id="PS51385">
    <property type="entry name" value="YJEF_N"/>
    <property type="match status" value="1"/>
</dbReference>
<evidence type="ECO:0000256" key="1">
    <source>
        <dbReference type="HAMAP-Rule" id="MF_01966"/>
    </source>
</evidence>
<dbReference type="Gene3D" id="3.40.50.10260">
    <property type="entry name" value="YjeF N-terminal domain"/>
    <property type="match status" value="1"/>
</dbReference>
<dbReference type="HAMAP" id="MF_01966">
    <property type="entry name" value="NADHX_epimerase"/>
    <property type="match status" value="1"/>
</dbReference>
<keyword evidence="1" id="KW-0521">NADP</keyword>
<dbReference type="InterPro" id="IPR004443">
    <property type="entry name" value="YjeF_N_dom"/>
</dbReference>
<feature type="binding site" evidence="1">
    <location>
        <position position="148"/>
    </location>
    <ligand>
        <name>K(+)</name>
        <dbReference type="ChEBI" id="CHEBI:29103"/>
    </ligand>
</feature>
<proteinExistence type="inferred from homology"/>
<comment type="cofactor">
    <cofactor evidence="1">
        <name>K(+)</name>
        <dbReference type="ChEBI" id="CHEBI:29103"/>
    </cofactor>
    <text evidence="1">Binds 1 potassium ion per subunit.</text>
</comment>
<feature type="binding site" evidence="1">
    <location>
        <position position="52"/>
    </location>
    <ligand>
        <name>K(+)</name>
        <dbReference type="ChEBI" id="CHEBI:29103"/>
    </ligand>
</feature>
<evidence type="ECO:0000313" key="3">
    <source>
        <dbReference type="EMBL" id="MDO7880728.1"/>
    </source>
</evidence>
<dbReference type="GO" id="GO:0052856">
    <property type="term" value="F:NAD(P)HX epimerase activity"/>
    <property type="evidence" value="ECO:0007669"/>
    <property type="project" value="UniProtKB-EC"/>
</dbReference>
<keyword evidence="1" id="KW-0547">Nucleotide-binding</keyword>
<keyword evidence="1" id="KW-0479">Metal-binding</keyword>